<dbReference type="EMBL" id="SMLW01000098">
    <property type="protein sequence ID" value="MTI23359.1"/>
    <property type="molecule type" value="Genomic_DNA"/>
</dbReference>
<accession>A0ABW9RIW7</accession>
<name>A0ABW9RIW7_9BACT</name>
<reference evidence="1 2" key="1">
    <citation type="submission" date="2019-02" db="EMBL/GenBank/DDBJ databases">
        <authorList>
            <person name="Goldberg S.R."/>
            <person name="Haltli B.A."/>
            <person name="Correa H."/>
            <person name="Russell K.G."/>
        </authorList>
    </citation>
    <scope>NUCLEOTIDE SEQUENCE [LARGE SCALE GENOMIC DNA]</scope>
    <source>
        <strain evidence="1 2">JCM 16186</strain>
    </source>
</reference>
<evidence type="ECO:0000313" key="1">
    <source>
        <dbReference type="EMBL" id="MTI23359.1"/>
    </source>
</evidence>
<evidence type="ECO:0000313" key="2">
    <source>
        <dbReference type="Proteomes" id="UP000798808"/>
    </source>
</evidence>
<protein>
    <recommendedName>
        <fullName evidence="3">STAS/SEC14 domain-containing protein</fullName>
    </recommendedName>
</protein>
<keyword evidence="2" id="KW-1185">Reference proteome</keyword>
<dbReference type="Proteomes" id="UP000798808">
    <property type="component" value="Unassembled WGS sequence"/>
</dbReference>
<proteinExistence type="predicted"/>
<comment type="caution">
    <text evidence="1">The sequence shown here is derived from an EMBL/GenBank/DDBJ whole genome shotgun (WGS) entry which is preliminary data.</text>
</comment>
<sequence>MEKKITHWYDTESKIFYKYFYGNIEYSDLINDWIKLIEDKKIPQGVKKFILDYRKGNLLTPPQMAMEIANFYKENASWFLHAKIALIMQKPEQVVIPILANEECMDMLEFRPFYTMEAAFSWVNE</sequence>
<evidence type="ECO:0008006" key="3">
    <source>
        <dbReference type="Google" id="ProtNLM"/>
    </source>
</evidence>
<organism evidence="1 2">
    <name type="scientific">Fulvivirga kasyanovii</name>
    <dbReference type="NCBI Taxonomy" id="396812"/>
    <lineage>
        <taxon>Bacteria</taxon>
        <taxon>Pseudomonadati</taxon>
        <taxon>Bacteroidota</taxon>
        <taxon>Cytophagia</taxon>
        <taxon>Cytophagales</taxon>
        <taxon>Fulvivirgaceae</taxon>
        <taxon>Fulvivirga</taxon>
    </lineage>
</organism>
<dbReference type="RefSeq" id="WP_155168520.1">
    <property type="nucleotide sequence ID" value="NZ_BAAAFL010000003.1"/>
</dbReference>
<gene>
    <name evidence="1" type="ORF">E1163_00175</name>
</gene>